<dbReference type="Gene3D" id="1.10.10.10">
    <property type="entry name" value="Winged helix-like DNA-binding domain superfamily/Winged helix DNA-binding domain"/>
    <property type="match status" value="1"/>
</dbReference>
<feature type="domain" description="HTH luxR-type" evidence="4">
    <location>
        <begin position="230"/>
        <end position="295"/>
    </location>
</feature>
<accession>A0A1G8M6L1</accession>
<dbReference type="STRING" id="428992.SAMN05216272_11382"/>
<sequence>MAALGVLRLPGGLSRLPDMSDTEPAIPSPALHDWHAGLARAMASLAEPGFVEHLGEALACLASIESIMLGLERKGLPPQPLYQRGIAAQYREALIERYYARGYLLDPFCLAMEEGLSEGFYPLAEIAPDDFFGSEYYKTYYLKAGSSEDCHYIVDLDAQRKISLCMYQGHSGARFSASQLELLRAAQPLVRELFRQFDSSGGLERLLAGSGERGASARRPLDRHIRAAFMNFGSDRLTEREREIAHLLLRGHSVKSSARVLEISPETVRMHRKHLYTKLAINSQAELFSLFIDWLTQDAG</sequence>
<dbReference type="InterPro" id="IPR036388">
    <property type="entry name" value="WH-like_DNA-bd_sf"/>
</dbReference>
<proteinExistence type="predicted"/>
<dbReference type="PROSITE" id="PS50043">
    <property type="entry name" value="HTH_LUXR_2"/>
    <property type="match status" value="1"/>
</dbReference>
<reference evidence="6" key="1">
    <citation type="submission" date="2016-10" db="EMBL/GenBank/DDBJ databases">
        <authorList>
            <person name="Varghese N."/>
            <person name="Submissions S."/>
        </authorList>
    </citation>
    <scope>NUCLEOTIDE SEQUENCE [LARGE SCALE GENOMIC DNA]</scope>
    <source>
        <strain evidence="6">CCM 7469</strain>
    </source>
</reference>
<dbReference type="InterPro" id="IPR016032">
    <property type="entry name" value="Sig_transdc_resp-reg_C-effctor"/>
</dbReference>
<evidence type="ECO:0000256" key="3">
    <source>
        <dbReference type="ARBA" id="ARBA00023163"/>
    </source>
</evidence>
<keyword evidence="1" id="KW-0805">Transcription regulation</keyword>
<dbReference type="CDD" id="cd06170">
    <property type="entry name" value="LuxR_C_like"/>
    <property type="match status" value="1"/>
</dbReference>
<evidence type="ECO:0000313" key="5">
    <source>
        <dbReference type="EMBL" id="SDI63000.1"/>
    </source>
</evidence>
<dbReference type="InterPro" id="IPR000792">
    <property type="entry name" value="Tscrpt_reg_LuxR_C"/>
</dbReference>
<keyword evidence="6" id="KW-1185">Reference proteome</keyword>
<dbReference type="GO" id="GO:0006355">
    <property type="term" value="P:regulation of DNA-templated transcription"/>
    <property type="evidence" value="ECO:0007669"/>
    <property type="project" value="InterPro"/>
</dbReference>
<dbReference type="AlphaFoldDB" id="A0A1G8M6L1"/>
<dbReference type="PANTHER" id="PTHR44688">
    <property type="entry name" value="DNA-BINDING TRANSCRIPTIONAL ACTIVATOR DEVR_DOSR"/>
    <property type="match status" value="1"/>
</dbReference>
<dbReference type="OrthoDB" id="343383at2"/>
<dbReference type="EMBL" id="FNDS01000013">
    <property type="protein sequence ID" value="SDI63000.1"/>
    <property type="molecule type" value="Genomic_DNA"/>
</dbReference>
<evidence type="ECO:0000313" key="6">
    <source>
        <dbReference type="Proteomes" id="UP000199636"/>
    </source>
</evidence>
<dbReference type="Proteomes" id="UP000199636">
    <property type="component" value="Unassembled WGS sequence"/>
</dbReference>
<protein>
    <submittedName>
        <fullName evidence="5">Regulatory protein, luxR family</fullName>
    </submittedName>
</protein>
<evidence type="ECO:0000256" key="2">
    <source>
        <dbReference type="ARBA" id="ARBA00023125"/>
    </source>
</evidence>
<dbReference type="PANTHER" id="PTHR44688:SF16">
    <property type="entry name" value="DNA-BINDING TRANSCRIPTIONAL ACTIVATOR DEVR_DOSR"/>
    <property type="match status" value="1"/>
</dbReference>
<dbReference type="SUPFAM" id="SSF46894">
    <property type="entry name" value="C-terminal effector domain of the bipartite response regulators"/>
    <property type="match status" value="1"/>
</dbReference>
<evidence type="ECO:0000259" key="4">
    <source>
        <dbReference type="PROSITE" id="PS50043"/>
    </source>
</evidence>
<evidence type="ECO:0000256" key="1">
    <source>
        <dbReference type="ARBA" id="ARBA00023015"/>
    </source>
</evidence>
<keyword evidence="2" id="KW-0238">DNA-binding</keyword>
<dbReference type="SMART" id="SM00421">
    <property type="entry name" value="HTH_LUXR"/>
    <property type="match status" value="1"/>
</dbReference>
<gene>
    <name evidence="5" type="ORF">SAMN05216272_11382</name>
</gene>
<dbReference type="Pfam" id="PF00196">
    <property type="entry name" value="GerE"/>
    <property type="match status" value="1"/>
</dbReference>
<dbReference type="PRINTS" id="PR00038">
    <property type="entry name" value="HTHLUXR"/>
</dbReference>
<keyword evidence="3" id="KW-0804">Transcription</keyword>
<dbReference type="GO" id="GO:0003677">
    <property type="term" value="F:DNA binding"/>
    <property type="evidence" value="ECO:0007669"/>
    <property type="project" value="UniProtKB-KW"/>
</dbReference>
<name>A0A1G8M6L1_9PSED</name>
<organism evidence="5 6">
    <name type="scientific">Pseudomonas panipatensis</name>
    <dbReference type="NCBI Taxonomy" id="428992"/>
    <lineage>
        <taxon>Bacteria</taxon>
        <taxon>Pseudomonadati</taxon>
        <taxon>Pseudomonadota</taxon>
        <taxon>Gammaproteobacteria</taxon>
        <taxon>Pseudomonadales</taxon>
        <taxon>Pseudomonadaceae</taxon>
        <taxon>Pseudomonas</taxon>
    </lineage>
</organism>